<sequence>MHIGALLSTHFANRICKMQNDANMPPCALLLIHLSEKWRFNKKEIQN</sequence>
<protein>
    <submittedName>
        <fullName evidence="1">Uncharacterized protein</fullName>
    </submittedName>
</protein>
<dbReference type="PATRIC" id="fig|338187.36.peg.5543"/>
<dbReference type="KEGG" id="vha:VIBHAR_06698"/>
<reference evidence="1 2" key="1">
    <citation type="submission" date="2007-08" db="EMBL/GenBank/DDBJ databases">
        <authorList>
            <consortium name="The Vibrio harveyi Genome Sequencing Project"/>
            <person name="Bassler B."/>
            <person name="Clifton S.W."/>
            <person name="Fulton L."/>
            <person name="Delehaunty K."/>
            <person name="Fronick C."/>
            <person name="Harrison M."/>
            <person name="Markivic C."/>
            <person name="Fulton R."/>
            <person name="Tin-Wollam A.-M."/>
            <person name="Shah N."/>
            <person name="Pepin K."/>
            <person name="Nash W."/>
            <person name="Thiruvilangam P."/>
            <person name="Bhonagiri V."/>
            <person name="Waters C."/>
            <person name="Tu K.C."/>
            <person name="Irgon J."/>
            <person name="Wilson R.K."/>
        </authorList>
    </citation>
    <scope>NUCLEOTIDE SEQUENCE [LARGE SCALE GENOMIC DNA]</scope>
    <source>
        <strain evidence="2">ATCC BAA-1116 / BB120</strain>
    </source>
</reference>
<dbReference type="Proteomes" id="UP000008152">
    <property type="component" value="Chromosome II"/>
</dbReference>
<gene>
    <name evidence="1" type="ordered locus">VIBHAR_06698</name>
</gene>
<proteinExistence type="predicted"/>
<name>A7N6Y8_VIBC1</name>
<evidence type="ECO:0000313" key="2">
    <source>
        <dbReference type="Proteomes" id="UP000008152"/>
    </source>
</evidence>
<dbReference type="AlphaFoldDB" id="A7N6Y8"/>
<evidence type="ECO:0000313" key="1">
    <source>
        <dbReference type="EMBL" id="ABU74584.1"/>
    </source>
</evidence>
<dbReference type="EMBL" id="CP000790">
    <property type="protein sequence ID" value="ABU74584.1"/>
    <property type="molecule type" value="Genomic_DNA"/>
</dbReference>
<accession>A7N6Y8</accession>
<organism evidence="1 2">
    <name type="scientific">Vibrio campbellii (strain ATCC BAA-1116)</name>
    <dbReference type="NCBI Taxonomy" id="2902295"/>
    <lineage>
        <taxon>Bacteria</taxon>
        <taxon>Pseudomonadati</taxon>
        <taxon>Pseudomonadota</taxon>
        <taxon>Gammaproteobacteria</taxon>
        <taxon>Vibrionales</taxon>
        <taxon>Vibrionaceae</taxon>
        <taxon>Vibrio</taxon>
    </lineage>
</organism>